<comment type="caution">
    <text evidence="2">The sequence shown here is derived from an EMBL/GenBank/DDBJ whole genome shotgun (WGS) entry which is preliminary data.</text>
</comment>
<dbReference type="EMBL" id="SDMP01000020">
    <property type="protein sequence ID" value="RYQ83697.1"/>
    <property type="molecule type" value="Genomic_DNA"/>
</dbReference>
<proteinExistence type="predicted"/>
<dbReference type="GO" id="GO:0004672">
    <property type="term" value="F:protein kinase activity"/>
    <property type="evidence" value="ECO:0007669"/>
    <property type="project" value="InterPro"/>
</dbReference>
<evidence type="ECO:0000313" key="2">
    <source>
        <dbReference type="EMBL" id="RYQ83697.1"/>
    </source>
</evidence>
<gene>
    <name evidence="2" type="ORF">Ahy_B10g102487</name>
</gene>
<feature type="domain" description="Protein kinase" evidence="1">
    <location>
        <begin position="1"/>
        <end position="136"/>
    </location>
</feature>
<dbReference type="InterPro" id="IPR052611">
    <property type="entry name" value="Plant_RLK_LysM"/>
</dbReference>
<keyword evidence="3" id="KW-1185">Reference proteome</keyword>
<evidence type="ECO:0000259" key="1">
    <source>
        <dbReference type="PROSITE" id="PS50011"/>
    </source>
</evidence>
<dbReference type="Proteomes" id="UP000289738">
    <property type="component" value="Chromosome B10"/>
</dbReference>
<dbReference type="PANTHER" id="PTHR45927">
    <property type="entry name" value="LYSM-DOMAIN RECEPTOR-LIKE KINASE-RELATED"/>
    <property type="match status" value="1"/>
</dbReference>
<dbReference type="Gene3D" id="1.10.510.10">
    <property type="entry name" value="Transferase(Phosphotransferase) domain 1"/>
    <property type="match status" value="1"/>
</dbReference>
<dbReference type="AlphaFoldDB" id="A0A444X1Y0"/>
<evidence type="ECO:0000313" key="3">
    <source>
        <dbReference type="Proteomes" id="UP000289738"/>
    </source>
</evidence>
<dbReference type="GO" id="GO:0005524">
    <property type="term" value="F:ATP binding"/>
    <property type="evidence" value="ECO:0007669"/>
    <property type="project" value="InterPro"/>
</dbReference>
<dbReference type="InterPro" id="IPR011009">
    <property type="entry name" value="Kinase-like_dom_sf"/>
</dbReference>
<name>A0A444X1Y0_ARAHY</name>
<dbReference type="Pfam" id="PF07714">
    <property type="entry name" value="PK_Tyr_Ser-Thr"/>
    <property type="match status" value="1"/>
</dbReference>
<dbReference type="PANTHER" id="PTHR45927:SF2">
    <property type="entry name" value="SERINE_THREONINE RECEPTOR-LIKE KINASE NFP"/>
    <property type="match status" value="1"/>
</dbReference>
<dbReference type="InterPro" id="IPR001245">
    <property type="entry name" value="Ser-Thr/Tyr_kinase_cat_dom"/>
</dbReference>
<dbReference type="SUPFAM" id="SSF56112">
    <property type="entry name" value="Protein kinase-like (PK-like)"/>
    <property type="match status" value="1"/>
</dbReference>
<dbReference type="InterPro" id="IPR000719">
    <property type="entry name" value="Prot_kinase_dom"/>
</dbReference>
<reference evidence="2 3" key="1">
    <citation type="submission" date="2019-01" db="EMBL/GenBank/DDBJ databases">
        <title>Sequencing of cultivated peanut Arachis hypogaea provides insights into genome evolution and oil improvement.</title>
        <authorList>
            <person name="Chen X."/>
        </authorList>
    </citation>
    <scope>NUCLEOTIDE SEQUENCE [LARGE SCALE GENOMIC DNA]</scope>
    <source>
        <strain evidence="3">cv. Fuhuasheng</strain>
        <tissue evidence="2">Leaves</tissue>
    </source>
</reference>
<protein>
    <recommendedName>
        <fullName evidence="1">Protein kinase domain-containing protein</fullName>
    </recommendedName>
</protein>
<organism evidence="2 3">
    <name type="scientific">Arachis hypogaea</name>
    <name type="common">Peanut</name>
    <dbReference type="NCBI Taxonomy" id="3818"/>
    <lineage>
        <taxon>Eukaryota</taxon>
        <taxon>Viridiplantae</taxon>
        <taxon>Streptophyta</taxon>
        <taxon>Embryophyta</taxon>
        <taxon>Tracheophyta</taxon>
        <taxon>Spermatophyta</taxon>
        <taxon>Magnoliopsida</taxon>
        <taxon>eudicotyledons</taxon>
        <taxon>Gunneridae</taxon>
        <taxon>Pentapetalae</taxon>
        <taxon>rosids</taxon>
        <taxon>fabids</taxon>
        <taxon>Fabales</taxon>
        <taxon>Fabaceae</taxon>
        <taxon>Papilionoideae</taxon>
        <taxon>50 kb inversion clade</taxon>
        <taxon>dalbergioids sensu lato</taxon>
        <taxon>Dalbergieae</taxon>
        <taxon>Pterocarpus clade</taxon>
        <taxon>Arachis</taxon>
    </lineage>
</organism>
<sequence length="136" mass="14985">MEDGSENVLESSKRVSISKDNAKGFGYLHSNEASKPTIVHQNISVEKVLLDNQFNPLIWMLGSLNDIVYLALKVGAAMGYLAPEYITAGCITEKSDVFAFGVIVLQVLSGKTTVGDSIRMTVEFFRFDDFVDTNLK</sequence>
<accession>A0A444X1Y0</accession>
<dbReference type="PROSITE" id="PS50011">
    <property type="entry name" value="PROTEIN_KINASE_DOM"/>
    <property type="match status" value="1"/>
</dbReference>